<keyword evidence="2" id="KW-1185">Reference proteome</keyword>
<dbReference type="RefSeq" id="WP_006349021.1">
    <property type="nucleotide sequence ID" value="NZ_CP029159.1"/>
</dbReference>
<accession>I2MZ20</accession>
<proteinExistence type="predicted"/>
<evidence type="ECO:0000313" key="2">
    <source>
        <dbReference type="Proteomes" id="UP000005940"/>
    </source>
</evidence>
<dbReference type="AlphaFoldDB" id="I2MZ20"/>
<evidence type="ECO:0000313" key="1">
    <source>
        <dbReference type="EMBL" id="QKM69603.1"/>
    </source>
</evidence>
<reference evidence="1 2" key="1">
    <citation type="journal article" date="2012" name="J. Bacteriol.">
        <title>Draft genome of Streptomyces tsukubaensis NRRL 18488, the producer of the clinically important immunosuppressant tacrolimus (FK506).</title>
        <authorList>
            <person name="Barreiro C."/>
            <person name="Prieto C."/>
            <person name="Sola-Landa A."/>
            <person name="Solera E."/>
            <person name="Martinez-Castro M."/>
            <person name="Perez-Redondo R."/>
            <person name="Garcia-Estrada C."/>
            <person name="Aparicio J.F."/>
            <person name="Fernandez-Martinez L.T."/>
            <person name="Santos-Aberturas J."/>
            <person name="Salehi-Najafabadi Z."/>
            <person name="Rodriguez-Garcia A."/>
            <person name="Tauch A."/>
            <person name="Martin J.F."/>
        </authorList>
    </citation>
    <scope>NUCLEOTIDE SEQUENCE [LARGE SCALE GENOMIC DNA]</scope>
    <source>
        <strain evidence="2">DSM 42081 / NBRC 108919 / NRRL 18488 / 9993</strain>
    </source>
</reference>
<gene>
    <name evidence="1" type="ORF">STSU_022955</name>
</gene>
<protein>
    <submittedName>
        <fullName evidence="1">Uncharacterized protein</fullName>
    </submittedName>
</protein>
<dbReference type="EMBL" id="CP029159">
    <property type="protein sequence ID" value="QKM69603.1"/>
    <property type="molecule type" value="Genomic_DNA"/>
</dbReference>
<organism evidence="1 2">
    <name type="scientific">Streptomyces tsukubensis (strain DSM 42081 / NBRC 108919 / NRRL 18488 / 9993)</name>
    <dbReference type="NCBI Taxonomy" id="1114943"/>
    <lineage>
        <taxon>Bacteria</taxon>
        <taxon>Bacillati</taxon>
        <taxon>Actinomycetota</taxon>
        <taxon>Actinomycetes</taxon>
        <taxon>Kitasatosporales</taxon>
        <taxon>Streptomycetaceae</taxon>
        <taxon>Streptomyces</taxon>
    </lineage>
</organism>
<sequence length="130" mass="14279">MDRSVTPNQPLNAEDYCDIYVDCRYQDVAEEVLKRLGAVKSGRRSLSYAVLLIDVAHNGYEGHGCADAPAFLDWPTVLECEVVAGADFAEVVSAFASVLAAFLRGGWQAQAVGEIEEEIRRYFEETEVSG</sequence>
<name>I2MZ20_STRT9</name>
<dbReference type="Proteomes" id="UP000005940">
    <property type="component" value="Chromosome"/>
</dbReference>